<organism evidence="2 3">
    <name type="scientific">Olea europaea subsp. europaea</name>
    <dbReference type="NCBI Taxonomy" id="158383"/>
    <lineage>
        <taxon>Eukaryota</taxon>
        <taxon>Viridiplantae</taxon>
        <taxon>Streptophyta</taxon>
        <taxon>Embryophyta</taxon>
        <taxon>Tracheophyta</taxon>
        <taxon>Spermatophyta</taxon>
        <taxon>Magnoliopsida</taxon>
        <taxon>eudicotyledons</taxon>
        <taxon>Gunneridae</taxon>
        <taxon>Pentapetalae</taxon>
        <taxon>asterids</taxon>
        <taxon>lamiids</taxon>
        <taxon>Lamiales</taxon>
        <taxon>Oleaceae</taxon>
        <taxon>Oleeae</taxon>
        <taxon>Olea</taxon>
    </lineage>
</organism>
<evidence type="ECO:0000313" key="2">
    <source>
        <dbReference type="EMBL" id="CAA2997470.1"/>
    </source>
</evidence>
<evidence type="ECO:0000313" key="3">
    <source>
        <dbReference type="Proteomes" id="UP000594638"/>
    </source>
</evidence>
<dbReference type="Gramene" id="OE9A111471T1">
    <property type="protein sequence ID" value="OE9A111471C1"/>
    <property type="gene ID" value="OE9A111471"/>
</dbReference>
<proteinExistence type="predicted"/>
<keyword evidence="3" id="KW-1185">Reference proteome</keyword>
<name>A0A8S0SXV7_OLEEU</name>
<dbReference type="PANTHER" id="PTHR31549:SF129">
    <property type="entry name" value="DUF4220 DOMAIN-CONTAINING PROTEIN"/>
    <property type="match status" value="1"/>
</dbReference>
<keyword evidence="1" id="KW-0472">Membrane</keyword>
<dbReference type="PANTHER" id="PTHR31549">
    <property type="entry name" value="PROTEIN, PUTATIVE (DUF247)-RELATED-RELATED"/>
    <property type="match status" value="1"/>
</dbReference>
<dbReference type="Proteomes" id="UP000594638">
    <property type="component" value="Unassembled WGS sequence"/>
</dbReference>
<protein>
    <submittedName>
        <fullName evidence="2">Uncharacterized protein</fullName>
    </submittedName>
</protein>
<evidence type="ECO:0000256" key="1">
    <source>
        <dbReference type="SAM" id="Phobius"/>
    </source>
</evidence>
<dbReference type="Pfam" id="PF03140">
    <property type="entry name" value="DUF247"/>
    <property type="match status" value="1"/>
</dbReference>
<sequence length="433" mass="51310">MDVSRMHRVPKLVRFNKHNKEHYYTPKMVSFGPYYYGLPELRMAEELKRKVLRDFVPNGCKELFYIRINEVIDQIRNCYVGVSRDEYDDGALAEMMLLDASFAIYVMEINLGDNQKFEHSRQHLGITATPFVSEDLILFENQIPFWVIKLLYRLMHAEERPLIYDFLRFFAFKNIRPIIPGEDEGQPLHLLDASYRLLVEDVGNAREEPFNRYRWWQWRRENQNQLGEYNRQSRSVTDLKAKGIHFKPSSYCLKNIKFKSCILCGQLQLPILFFHANSKLIFTQLIAHETTLENEYNFTVLCYVNFMKSLIVKSEDVKELREKKIPFSDHDSDEQIVEAIKEIDTHGLETDFIFDEIKKKIEKYCSSKKKTWIAELFHTHCRSPWSFIAFLAATLLLCLTFLQTYYTMNPRKQRCVPSSVLQVLVEMCFDSSK</sequence>
<dbReference type="InterPro" id="IPR004158">
    <property type="entry name" value="DUF247_pln"/>
</dbReference>
<reference evidence="2 3" key="1">
    <citation type="submission" date="2019-12" db="EMBL/GenBank/DDBJ databases">
        <authorList>
            <person name="Alioto T."/>
            <person name="Alioto T."/>
            <person name="Gomez Garrido J."/>
        </authorList>
    </citation>
    <scope>NUCLEOTIDE SEQUENCE [LARGE SCALE GENOMIC DNA]</scope>
</reference>
<dbReference type="OrthoDB" id="609517at2759"/>
<dbReference type="EMBL" id="CACTIH010005557">
    <property type="protein sequence ID" value="CAA2997470.1"/>
    <property type="molecule type" value="Genomic_DNA"/>
</dbReference>
<gene>
    <name evidence="2" type="ORF">OLEA9_A111471</name>
</gene>
<keyword evidence="1" id="KW-1133">Transmembrane helix</keyword>
<feature type="transmembrane region" description="Helical" evidence="1">
    <location>
        <begin position="385"/>
        <end position="406"/>
    </location>
</feature>
<dbReference type="AlphaFoldDB" id="A0A8S0SXV7"/>
<keyword evidence="1" id="KW-0812">Transmembrane</keyword>
<comment type="caution">
    <text evidence="2">The sequence shown here is derived from an EMBL/GenBank/DDBJ whole genome shotgun (WGS) entry which is preliminary data.</text>
</comment>
<accession>A0A8S0SXV7</accession>